<evidence type="ECO:0000256" key="3">
    <source>
        <dbReference type="ARBA" id="ARBA00022989"/>
    </source>
</evidence>
<dbReference type="Proteomes" id="UP001451303">
    <property type="component" value="Unassembled WGS sequence"/>
</dbReference>
<organism evidence="8 9">
    <name type="scientific">Neurospora intermedia</name>
    <dbReference type="NCBI Taxonomy" id="5142"/>
    <lineage>
        <taxon>Eukaryota</taxon>
        <taxon>Fungi</taxon>
        <taxon>Dikarya</taxon>
        <taxon>Ascomycota</taxon>
        <taxon>Pezizomycotina</taxon>
        <taxon>Sordariomycetes</taxon>
        <taxon>Sordariomycetidae</taxon>
        <taxon>Sordariales</taxon>
        <taxon>Sordariaceae</taxon>
        <taxon>Neurospora</taxon>
    </lineage>
</organism>
<feature type="transmembrane region" description="Helical" evidence="6">
    <location>
        <begin position="95"/>
        <end position="115"/>
    </location>
</feature>
<evidence type="ECO:0000313" key="8">
    <source>
        <dbReference type="EMBL" id="KAL0467536.1"/>
    </source>
</evidence>
<dbReference type="InterPro" id="IPR052337">
    <property type="entry name" value="SAT4-like"/>
</dbReference>
<accession>A0ABR3D4A4</accession>
<keyword evidence="9" id="KW-1185">Reference proteome</keyword>
<comment type="caution">
    <text evidence="8">The sequence shown here is derived from an EMBL/GenBank/DDBJ whole genome shotgun (WGS) entry which is preliminary data.</text>
</comment>
<feature type="transmembrane region" description="Helical" evidence="6">
    <location>
        <begin position="167"/>
        <end position="191"/>
    </location>
</feature>
<feature type="transmembrane region" description="Helical" evidence="6">
    <location>
        <begin position="17"/>
        <end position="38"/>
    </location>
</feature>
<proteinExistence type="inferred from homology"/>
<reference evidence="8 9" key="1">
    <citation type="submission" date="2023-09" db="EMBL/GenBank/DDBJ databases">
        <title>Multi-omics analysis of a traditional fermented food reveals byproduct-associated fungal strains for waste-to-food upcycling.</title>
        <authorList>
            <consortium name="Lawrence Berkeley National Laboratory"/>
            <person name="Rekdal V.M."/>
            <person name="Villalobos-Escobedo J.M."/>
            <person name="Rodriguez-Valeron N."/>
            <person name="Garcia M.O."/>
            <person name="Vasquez D.P."/>
            <person name="Damayanti I."/>
            <person name="Sorensen P.M."/>
            <person name="Baidoo E.E."/>
            <person name="De Carvalho A.C."/>
            <person name="Riley R."/>
            <person name="Lipzen A."/>
            <person name="He G."/>
            <person name="Yan M."/>
            <person name="Haridas S."/>
            <person name="Daum C."/>
            <person name="Yoshinaga Y."/>
            <person name="Ng V."/>
            <person name="Grigoriev I.V."/>
            <person name="Munk R."/>
            <person name="Nuraida L."/>
            <person name="Wijaya C.H."/>
            <person name="Morales P.-C."/>
            <person name="Keasling J.D."/>
        </authorList>
    </citation>
    <scope>NUCLEOTIDE SEQUENCE [LARGE SCALE GENOMIC DNA]</scope>
    <source>
        <strain evidence="8 9">FGSC 2613</strain>
    </source>
</reference>
<dbReference type="Pfam" id="PF20684">
    <property type="entry name" value="Fung_rhodopsin"/>
    <property type="match status" value="1"/>
</dbReference>
<keyword evidence="4 6" id="KW-0472">Membrane</keyword>
<evidence type="ECO:0000256" key="4">
    <source>
        <dbReference type="ARBA" id="ARBA00023136"/>
    </source>
</evidence>
<evidence type="ECO:0000313" key="9">
    <source>
        <dbReference type="Proteomes" id="UP001451303"/>
    </source>
</evidence>
<dbReference type="EMBL" id="JAVLET010000009">
    <property type="protein sequence ID" value="KAL0467536.1"/>
    <property type="molecule type" value="Genomic_DNA"/>
</dbReference>
<feature type="transmembrane region" description="Helical" evidence="6">
    <location>
        <begin position="50"/>
        <end position="75"/>
    </location>
</feature>
<sequence>MDAQSGLTMHNYKQDGLFAAIVVGFVASSLSTGFRFWARRRTVKVWRRDDWLMLAGLLWSWGVIAAILHGLTVGLGEESLTTDHDKLWLPRTNAAMLMFQNWGAFCVKASILFFNMSIFKGKISTKLAWAVFAVTLVNSFTGFFIAFLQEIAACPRADKQCFGESKFVVPLTTGIISTMCDIVIYVMPIPILARLGVDRRTKLGLCCVFLLGLLCIATSFARWAAMLQNHPKDDVTIPSSIGISLWTFVELSAGITCGNLPVLAPMFGCVGPRRGRGTELRKYLSVAAKDRNALTFAPLFHWKRHRAECSVSSSGKRCKHNASGSATASDKKFKSKVVRFGKKEGPNGLRISGVRMSTTEEKTVWHYSAQIVHVQDQTEGKEHTAKHAQ</sequence>
<evidence type="ECO:0000259" key="7">
    <source>
        <dbReference type="Pfam" id="PF20684"/>
    </source>
</evidence>
<evidence type="ECO:0000256" key="6">
    <source>
        <dbReference type="SAM" id="Phobius"/>
    </source>
</evidence>
<evidence type="ECO:0000256" key="2">
    <source>
        <dbReference type="ARBA" id="ARBA00022692"/>
    </source>
</evidence>
<comment type="subcellular location">
    <subcellularLocation>
        <location evidence="1">Membrane</location>
        <topology evidence="1">Multi-pass membrane protein</topology>
    </subcellularLocation>
</comment>
<feature type="domain" description="Rhodopsin" evidence="7">
    <location>
        <begin position="34"/>
        <end position="267"/>
    </location>
</feature>
<name>A0ABR3D4A4_NEUIN</name>
<keyword evidence="3 6" id="KW-1133">Transmembrane helix</keyword>
<keyword evidence="2 6" id="KW-0812">Transmembrane</keyword>
<dbReference type="PANTHER" id="PTHR33048">
    <property type="entry name" value="PTH11-LIKE INTEGRAL MEMBRANE PROTEIN (AFU_ORTHOLOGUE AFUA_5G11245)"/>
    <property type="match status" value="1"/>
</dbReference>
<feature type="transmembrane region" description="Helical" evidence="6">
    <location>
        <begin position="203"/>
        <end position="225"/>
    </location>
</feature>
<evidence type="ECO:0000256" key="5">
    <source>
        <dbReference type="ARBA" id="ARBA00038359"/>
    </source>
</evidence>
<evidence type="ECO:0000256" key="1">
    <source>
        <dbReference type="ARBA" id="ARBA00004141"/>
    </source>
</evidence>
<dbReference type="PANTHER" id="PTHR33048:SF146">
    <property type="entry name" value="INTEGRAL MEMBRANE PROTEIN"/>
    <property type="match status" value="1"/>
</dbReference>
<comment type="similarity">
    <text evidence="5">Belongs to the SAT4 family.</text>
</comment>
<dbReference type="InterPro" id="IPR049326">
    <property type="entry name" value="Rhodopsin_dom_fungi"/>
</dbReference>
<gene>
    <name evidence="8" type="ORF">QR685DRAFT_448771</name>
</gene>
<feature type="transmembrane region" description="Helical" evidence="6">
    <location>
        <begin position="127"/>
        <end position="147"/>
    </location>
</feature>
<feature type="transmembrane region" description="Helical" evidence="6">
    <location>
        <begin position="245"/>
        <end position="267"/>
    </location>
</feature>
<protein>
    <recommendedName>
        <fullName evidence="7">Rhodopsin domain-containing protein</fullName>
    </recommendedName>
</protein>